<evidence type="ECO:0000259" key="3">
    <source>
        <dbReference type="SMART" id="SM00062"/>
    </source>
</evidence>
<dbReference type="Gene3D" id="3.40.190.10">
    <property type="entry name" value="Periplasmic binding protein-like II"/>
    <property type="match status" value="2"/>
</dbReference>
<reference evidence="4 5" key="1">
    <citation type="submission" date="2019-04" db="EMBL/GenBank/DDBJ databases">
        <title>Genome sequencing of Clostridium botulinum Groups I-IV and Clostridium butyricum.</title>
        <authorList>
            <person name="Brunt J."/>
            <person name="Van Vliet A.H.M."/>
            <person name="Stringer S.C."/>
            <person name="Carter A.T."/>
            <person name="Peck M.W."/>
        </authorList>
    </citation>
    <scope>NUCLEOTIDE SEQUENCE [LARGE SCALE GENOMIC DNA]</scope>
    <source>
        <strain evidence="4 5">IFR 18/094</strain>
    </source>
</reference>
<organism evidence="4 5">
    <name type="scientific">Clostridium niameyense</name>
    <dbReference type="NCBI Taxonomy" id="1622073"/>
    <lineage>
        <taxon>Bacteria</taxon>
        <taxon>Bacillati</taxon>
        <taxon>Bacillota</taxon>
        <taxon>Clostridia</taxon>
        <taxon>Eubacteriales</taxon>
        <taxon>Clostridiaceae</taxon>
        <taxon>Clostridium</taxon>
    </lineage>
</organism>
<dbReference type="NCBIfam" id="TIGR01728">
    <property type="entry name" value="SsuA_fam"/>
    <property type="match status" value="1"/>
</dbReference>
<dbReference type="GO" id="GO:0016020">
    <property type="term" value="C:membrane"/>
    <property type="evidence" value="ECO:0007669"/>
    <property type="project" value="InterPro"/>
</dbReference>
<dbReference type="EMBL" id="SXDP01000001">
    <property type="protein sequence ID" value="NEZ45773.1"/>
    <property type="molecule type" value="Genomic_DNA"/>
</dbReference>
<dbReference type="Proteomes" id="UP000473885">
    <property type="component" value="Unassembled WGS sequence"/>
</dbReference>
<dbReference type="AlphaFoldDB" id="A0A6M0R6I5"/>
<feature type="domain" description="Solute-binding protein family 3/N-terminal" evidence="3">
    <location>
        <begin position="36"/>
        <end position="257"/>
    </location>
</feature>
<dbReference type="SUPFAM" id="SSF53850">
    <property type="entry name" value="Periplasmic binding protein-like II"/>
    <property type="match status" value="1"/>
</dbReference>
<dbReference type="PANTHER" id="PTHR30024">
    <property type="entry name" value="ALIPHATIC SULFONATES-BINDING PROTEIN-RELATED"/>
    <property type="match status" value="1"/>
</dbReference>
<dbReference type="InterPro" id="IPR010067">
    <property type="entry name" value="ABC_SsuA_sub-bd"/>
</dbReference>
<evidence type="ECO:0000256" key="2">
    <source>
        <dbReference type="SAM" id="SignalP"/>
    </source>
</evidence>
<feature type="chain" id="PRO_5027091515" evidence="2">
    <location>
        <begin position="26"/>
        <end position="331"/>
    </location>
</feature>
<dbReference type="Pfam" id="PF13379">
    <property type="entry name" value="NMT1_2"/>
    <property type="match status" value="1"/>
</dbReference>
<evidence type="ECO:0000256" key="1">
    <source>
        <dbReference type="ARBA" id="ARBA00010742"/>
    </source>
</evidence>
<gene>
    <name evidence="4" type="ORF">FDF74_00950</name>
</gene>
<keyword evidence="5" id="KW-1185">Reference proteome</keyword>
<dbReference type="SMART" id="SM00062">
    <property type="entry name" value="PBPb"/>
    <property type="match status" value="1"/>
</dbReference>
<accession>A0A6M0R6I5</accession>
<sequence length="331" mass="36888">MKKRFIKLCAILFILIFGVTGCGQASQTKDKKKPNVIKIGYVPSAGILQVLPIVAKEKGWFDEEFKGSNTKIEFTEFKSGPVLMEAFASQNIDIGHIGDQPIFSSRANGVDVKAIALHSQGDKNYGLVVTEKSGIKKVEDLKGKKVAVTLGSIGQRIFNLYLEKYGLNQKDVEVINVPPADIKNTLQTNNVDAAIIWQPWIGAIEKEKIGRQVADTKGLKVNVNITIATADFINKYPEDTKKLLKVYLKTEKWVNENKKEAAKIVAKVMKMDENIVFEAMKKEQYVVKISPEAIDSMEDTSKFLEKIGVIREPVPAKDCVELKFLKELGVQ</sequence>
<dbReference type="RefSeq" id="WP_163248175.1">
    <property type="nucleotide sequence ID" value="NZ_SXDP01000001.1"/>
</dbReference>
<proteinExistence type="inferred from homology"/>
<evidence type="ECO:0000313" key="4">
    <source>
        <dbReference type="EMBL" id="NEZ45773.1"/>
    </source>
</evidence>
<keyword evidence="2" id="KW-0732">Signal</keyword>
<comment type="caution">
    <text evidence="4">The sequence shown here is derived from an EMBL/GenBank/DDBJ whole genome shotgun (WGS) entry which is preliminary data.</text>
</comment>
<feature type="signal peptide" evidence="2">
    <location>
        <begin position="1"/>
        <end position="25"/>
    </location>
</feature>
<dbReference type="PROSITE" id="PS51257">
    <property type="entry name" value="PROKAR_LIPOPROTEIN"/>
    <property type="match status" value="1"/>
</dbReference>
<dbReference type="CDD" id="cd01008">
    <property type="entry name" value="PBP2_NrtA_SsuA_CpmA_like"/>
    <property type="match status" value="1"/>
</dbReference>
<protein>
    <submittedName>
        <fullName evidence="4">Aliphatic sulfonate ABC transporter substrate-binding protein</fullName>
    </submittedName>
</protein>
<dbReference type="GO" id="GO:0042626">
    <property type="term" value="F:ATPase-coupled transmembrane transporter activity"/>
    <property type="evidence" value="ECO:0007669"/>
    <property type="project" value="InterPro"/>
</dbReference>
<name>A0A6M0R6I5_9CLOT</name>
<dbReference type="InterPro" id="IPR001638">
    <property type="entry name" value="Solute-binding_3/MltF_N"/>
</dbReference>
<evidence type="ECO:0000313" key="5">
    <source>
        <dbReference type="Proteomes" id="UP000473885"/>
    </source>
</evidence>
<comment type="similarity">
    <text evidence="1">Belongs to the bacterial solute-binding protein SsuA/TauA family.</text>
</comment>